<evidence type="ECO:0000256" key="12">
    <source>
        <dbReference type="SAM" id="MobiDB-lite"/>
    </source>
</evidence>
<evidence type="ECO:0000256" key="7">
    <source>
        <dbReference type="ARBA" id="ARBA00022840"/>
    </source>
</evidence>
<evidence type="ECO:0000256" key="4">
    <source>
        <dbReference type="ARBA" id="ARBA00022679"/>
    </source>
</evidence>
<dbReference type="InterPro" id="IPR017441">
    <property type="entry name" value="Protein_kinase_ATP_BS"/>
</dbReference>
<evidence type="ECO:0000256" key="10">
    <source>
        <dbReference type="PROSITE-ProRule" id="PRU10141"/>
    </source>
</evidence>
<dbReference type="SUPFAM" id="SSF56112">
    <property type="entry name" value="Protein kinase-like (PK-like)"/>
    <property type="match status" value="1"/>
</dbReference>
<keyword evidence="3 11" id="KW-0723">Serine/threonine-protein kinase</keyword>
<comment type="similarity">
    <text evidence="1">Belongs to the protein kinase superfamily. NEK Ser/Thr protein kinase family. NIMA subfamily.</text>
</comment>
<dbReference type="Gene3D" id="1.10.510.10">
    <property type="entry name" value="Transferase(Phosphotransferase) domain 1"/>
    <property type="match status" value="1"/>
</dbReference>
<dbReference type="InterPro" id="IPR000719">
    <property type="entry name" value="Prot_kinase_dom"/>
</dbReference>
<dbReference type="Proteomes" id="UP000187209">
    <property type="component" value="Unassembled WGS sequence"/>
</dbReference>
<name>A0A1R2BIC2_9CILI</name>
<feature type="region of interest" description="Disordered" evidence="12">
    <location>
        <begin position="398"/>
        <end position="418"/>
    </location>
</feature>
<evidence type="ECO:0000256" key="5">
    <source>
        <dbReference type="ARBA" id="ARBA00022741"/>
    </source>
</evidence>
<dbReference type="EC" id="2.7.11.1" evidence="2"/>
<dbReference type="SMART" id="SM00220">
    <property type="entry name" value="S_TKc"/>
    <property type="match status" value="1"/>
</dbReference>
<organism evidence="14 15">
    <name type="scientific">Stentor coeruleus</name>
    <dbReference type="NCBI Taxonomy" id="5963"/>
    <lineage>
        <taxon>Eukaryota</taxon>
        <taxon>Sar</taxon>
        <taxon>Alveolata</taxon>
        <taxon>Ciliophora</taxon>
        <taxon>Postciliodesmatophora</taxon>
        <taxon>Heterotrichea</taxon>
        <taxon>Heterotrichida</taxon>
        <taxon>Stentoridae</taxon>
        <taxon>Stentor</taxon>
    </lineage>
</organism>
<evidence type="ECO:0000256" key="11">
    <source>
        <dbReference type="RuleBase" id="RU000304"/>
    </source>
</evidence>
<evidence type="ECO:0000256" key="3">
    <source>
        <dbReference type="ARBA" id="ARBA00022527"/>
    </source>
</evidence>
<keyword evidence="5 10" id="KW-0547">Nucleotide-binding</keyword>
<dbReference type="OrthoDB" id="248923at2759"/>
<feature type="binding site" evidence="10">
    <location>
        <position position="35"/>
    </location>
    <ligand>
        <name>ATP</name>
        <dbReference type="ChEBI" id="CHEBI:30616"/>
    </ligand>
</feature>
<comment type="catalytic activity">
    <reaction evidence="8">
        <text>L-threonyl-[protein] + ATP = O-phospho-L-threonyl-[protein] + ADP + H(+)</text>
        <dbReference type="Rhea" id="RHEA:46608"/>
        <dbReference type="Rhea" id="RHEA-COMP:11060"/>
        <dbReference type="Rhea" id="RHEA-COMP:11605"/>
        <dbReference type="ChEBI" id="CHEBI:15378"/>
        <dbReference type="ChEBI" id="CHEBI:30013"/>
        <dbReference type="ChEBI" id="CHEBI:30616"/>
        <dbReference type="ChEBI" id="CHEBI:61977"/>
        <dbReference type="ChEBI" id="CHEBI:456216"/>
        <dbReference type="EC" id="2.7.11.1"/>
    </reaction>
</comment>
<evidence type="ECO:0000256" key="9">
    <source>
        <dbReference type="ARBA" id="ARBA00048679"/>
    </source>
</evidence>
<evidence type="ECO:0000256" key="6">
    <source>
        <dbReference type="ARBA" id="ARBA00022777"/>
    </source>
</evidence>
<keyword evidence="6" id="KW-0418">Kinase</keyword>
<dbReference type="AlphaFoldDB" id="A0A1R2BIC2"/>
<dbReference type="InterPro" id="IPR008271">
    <property type="entry name" value="Ser/Thr_kinase_AS"/>
</dbReference>
<accession>A0A1R2BIC2</accession>
<evidence type="ECO:0000313" key="15">
    <source>
        <dbReference type="Proteomes" id="UP000187209"/>
    </source>
</evidence>
<feature type="domain" description="Protein kinase" evidence="13">
    <location>
        <begin position="6"/>
        <end position="262"/>
    </location>
</feature>
<protein>
    <recommendedName>
        <fullName evidence="2">non-specific serine/threonine protein kinase</fullName>
        <ecNumber evidence="2">2.7.11.1</ecNumber>
    </recommendedName>
</protein>
<dbReference type="GO" id="GO:0004674">
    <property type="term" value="F:protein serine/threonine kinase activity"/>
    <property type="evidence" value="ECO:0007669"/>
    <property type="project" value="UniProtKB-KW"/>
</dbReference>
<dbReference type="Pfam" id="PF00069">
    <property type="entry name" value="Pkinase"/>
    <property type="match status" value="1"/>
</dbReference>
<keyword evidence="4" id="KW-0808">Transferase</keyword>
<proteinExistence type="inferred from homology"/>
<gene>
    <name evidence="14" type="ORF">SteCoe_24103</name>
</gene>
<evidence type="ECO:0000256" key="1">
    <source>
        <dbReference type="ARBA" id="ARBA00010886"/>
    </source>
</evidence>
<dbReference type="PROSITE" id="PS00108">
    <property type="entry name" value="PROTEIN_KINASE_ST"/>
    <property type="match status" value="1"/>
</dbReference>
<dbReference type="InterPro" id="IPR051131">
    <property type="entry name" value="NEK_Ser/Thr_kinase_NIMA"/>
</dbReference>
<dbReference type="FunFam" id="3.30.200.20:FF:000097">
    <property type="entry name" value="Probable serine/threonine-protein kinase nek1"/>
    <property type="match status" value="1"/>
</dbReference>
<comment type="catalytic activity">
    <reaction evidence="9">
        <text>L-seryl-[protein] + ATP = O-phospho-L-seryl-[protein] + ADP + H(+)</text>
        <dbReference type="Rhea" id="RHEA:17989"/>
        <dbReference type="Rhea" id="RHEA-COMP:9863"/>
        <dbReference type="Rhea" id="RHEA-COMP:11604"/>
        <dbReference type="ChEBI" id="CHEBI:15378"/>
        <dbReference type="ChEBI" id="CHEBI:29999"/>
        <dbReference type="ChEBI" id="CHEBI:30616"/>
        <dbReference type="ChEBI" id="CHEBI:83421"/>
        <dbReference type="ChEBI" id="CHEBI:456216"/>
        <dbReference type="EC" id="2.7.11.1"/>
    </reaction>
</comment>
<keyword evidence="7 10" id="KW-0067">ATP-binding</keyword>
<dbReference type="GO" id="GO:0005524">
    <property type="term" value="F:ATP binding"/>
    <property type="evidence" value="ECO:0007669"/>
    <property type="project" value="UniProtKB-UniRule"/>
</dbReference>
<dbReference type="Gene3D" id="3.30.200.20">
    <property type="entry name" value="Phosphorylase Kinase, domain 1"/>
    <property type="match status" value="1"/>
</dbReference>
<dbReference type="PROSITE" id="PS00107">
    <property type="entry name" value="PROTEIN_KINASE_ATP"/>
    <property type="match status" value="1"/>
</dbReference>
<dbReference type="InterPro" id="IPR011009">
    <property type="entry name" value="Kinase-like_dom_sf"/>
</dbReference>
<dbReference type="EMBL" id="MPUH01000627">
    <property type="protein sequence ID" value="OMJ76526.1"/>
    <property type="molecule type" value="Genomic_DNA"/>
</dbReference>
<evidence type="ECO:0000256" key="2">
    <source>
        <dbReference type="ARBA" id="ARBA00012513"/>
    </source>
</evidence>
<dbReference type="PANTHER" id="PTHR44899">
    <property type="entry name" value="CAMK FAMILY PROTEIN KINASE"/>
    <property type="match status" value="1"/>
</dbReference>
<comment type="caution">
    <text evidence="14">The sequence shown here is derived from an EMBL/GenBank/DDBJ whole genome shotgun (WGS) entry which is preliminary data.</text>
</comment>
<keyword evidence="15" id="KW-1185">Reference proteome</keyword>
<reference evidence="14 15" key="1">
    <citation type="submission" date="2016-11" db="EMBL/GenBank/DDBJ databases">
        <title>The macronuclear genome of Stentor coeruleus: a giant cell with tiny introns.</title>
        <authorList>
            <person name="Slabodnick M."/>
            <person name="Ruby J.G."/>
            <person name="Reiff S.B."/>
            <person name="Swart E.C."/>
            <person name="Gosai S."/>
            <person name="Prabakaran S."/>
            <person name="Witkowska E."/>
            <person name="Larue G.E."/>
            <person name="Fisher S."/>
            <person name="Freeman R.M."/>
            <person name="Gunawardena J."/>
            <person name="Chu W."/>
            <person name="Stover N.A."/>
            <person name="Gregory B.D."/>
            <person name="Nowacki M."/>
            <person name="Derisi J."/>
            <person name="Roy S.W."/>
            <person name="Marshall W.F."/>
            <person name="Sood P."/>
        </authorList>
    </citation>
    <scope>NUCLEOTIDE SEQUENCE [LARGE SCALE GENOMIC DNA]</scope>
    <source>
        <strain evidence="14">WM001</strain>
    </source>
</reference>
<dbReference type="PANTHER" id="PTHR44899:SF6">
    <property type="entry name" value="SERINE_THREONINE PROTEIN KINASE"/>
    <property type="match status" value="1"/>
</dbReference>
<sequence length="418" mass="47999">MSLKDYEILSKLGEGAYSIVFKVRRLSDNKIYALKKVRLCRLKEKEKRNALNEVRILASIHHKNVISYKEAFYDDDSQSLCLVMEYADGGDLFQKVQFYQKKGTYMSEKFIWGLVIQIARGTKALHELNIVHRDLKSANVFLTTDGKIKIGDMNVSKVAKGCLEHTQTGTPYYASPEVWKDLPYDIRSDLWSFGCVLYEAICLKPPFRGEDMQSLFKKVTKGEYTPIPRTFSQDLQQIVSHLLQINPSNRLTCSQILQLPCVINHINDIICEETENLLLKTINFPTKINKVIENLPRPNFEETIPNNNKSLVLPQMGTKNIIIRDISAPPLKTHQERENSEKSLYYLKKYREMILKQNYGALQLPKVKYPIQNVASGKCINGKVQKEFTIAQRIKSEKISRKPSTNRSIAVGHKPPDN</sequence>
<evidence type="ECO:0000313" key="14">
    <source>
        <dbReference type="EMBL" id="OMJ76526.1"/>
    </source>
</evidence>
<evidence type="ECO:0000256" key="8">
    <source>
        <dbReference type="ARBA" id="ARBA00047899"/>
    </source>
</evidence>
<evidence type="ECO:0000259" key="13">
    <source>
        <dbReference type="PROSITE" id="PS50011"/>
    </source>
</evidence>
<dbReference type="PROSITE" id="PS50011">
    <property type="entry name" value="PROTEIN_KINASE_DOM"/>
    <property type="match status" value="1"/>
</dbReference>